<evidence type="ECO:0000256" key="1">
    <source>
        <dbReference type="SAM" id="MobiDB-lite"/>
    </source>
</evidence>
<name>A0A1Y6LFD9_ZYMTR</name>
<reference evidence="2 3" key="1">
    <citation type="submission" date="2016-10" db="EMBL/GenBank/DDBJ databases">
        <authorList>
            <person name="Varghese N."/>
        </authorList>
    </citation>
    <scope>NUCLEOTIDE SEQUENCE [LARGE SCALE GENOMIC DNA]</scope>
</reference>
<dbReference type="AlphaFoldDB" id="A0A1Y6LFD9"/>
<dbReference type="Proteomes" id="UP000215453">
    <property type="component" value="Chromosome 2"/>
</dbReference>
<dbReference type="EMBL" id="LT882677">
    <property type="protein sequence ID" value="SMY21231.1"/>
    <property type="molecule type" value="Genomic_DNA"/>
</dbReference>
<evidence type="ECO:0000313" key="2">
    <source>
        <dbReference type="EMBL" id="SMY21231.1"/>
    </source>
</evidence>
<protein>
    <submittedName>
        <fullName evidence="2">Uncharacterized protein</fullName>
    </submittedName>
</protein>
<accession>A0A1Y6LFD9</accession>
<proteinExistence type="predicted"/>
<gene>
    <name evidence="2" type="ORF">ZT1A5_G2668</name>
</gene>
<feature type="region of interest" description="Disordered" evidence="1">
    <location>
        <begin position="45"/>
        <end position="84"/>
    </location>
</feature>
<sequence>MNDPLDSAVTAFAGPNFESIVAWVPTTGSCYESSLPILRRQNTPTTAIRASKTITRKAADRPSPPQRRSVGAPVPRSELDWSSTCELRHRPQPLPHAVCPPFTSDQPQWIDVGTATPAP</sequence>
<evidence type="ECO:0000313" key="3">
    <source>
        <dbReference type="Proteomes" id="UP000215453"/>
    </source>
</evidence>
<organism evidence="2 3">
    <name type="scientific">Zymoseptoria tritici ST99CH_1A5</name>
    <dbReference type="NCBI Taxonomy" id="1276529"/>
    <lineage>
        <taxon>Eukaryota</taxon>
        <taxon>Fungi</taxon>
        <taxon>Dikarya</taxon>
        <taxon>Ascomycota</taxon>
        <taxon>Pezizomycotina</taxon>
        <taxon>Dothideomycetes</taxon>
        <taxon>Dothideomycetidae</taxon>
        <taxon>Mycosphaerellales</taxon>
        <taxon>Mycosphaerellaceae</taxon>
        <taxon>Zymoseptoria</taxon>
    </lineage>
</organism>
<feature type="region of interest" description="Disordered" evidence="1">
    <location>
        <begin position="97"/>
        <end position="119"/>
    </location>
</feature>